<gene>
    <name evidence="10" type="primary">rarD</name>
    <name evidence="10" type="ORF">CWB99_03440</name>
</gene>
<keyword evidence="4" id="KW-1003">Cell membrane</keyword>
<comment type="similarity">
    <text evidence="2">Belongs to the EamA transporter family.</text>
</comment>
<keyword evidence="7 8" id="KW-0472">Membrane</keyword>
<organism evidence="10 11">
    <name type="scientific">Pseudoalteromonas rubra</name>
    <dbReference type="NCBI Taxonomy" id="43658"/>
    <lineage>
        <taxon>Bacteria</taxon>
        <taxon>Pseudomonadati</taxon>
        <taxon>Pseudomonadota</taxon>
        <taxon>Gammaproteobacteria</taxon>
        <taxon>Alteromonadales</taxon>
        <taxon>Pseudoalteromonadaceae</taxon>
        <taxon>Pseudoalteromonas</taxon>
    </lineage>
</organism>
<comment type="subcellular location">
    <subcellularLocation>
        <location evidence="1">Cell membrane</location>
        <topology evidence="1">Multi-pass membrane protein</topology>
    </subcellularLocation>
</comment>
<feature type="transmembrane region" description="Helical" evidence="8">
    <location>
        <begin position="129"/>
        <end position="145"/>
    </location>
</feature>
<dbReference type="SUPFAM" id="SSF103481">
    <property type="entry name" value="Multidrug resistance efflux transporter EmrE"/>
    <property type="match status" value="2"/>
</dbReference>
<feature type="transmembrane region" description="Helical" evidence="8">
    <location>
        <begin position="271"/>
        <end position="289"/>
    </location>
</feature>
<proteinExistence type="inferred from homology"/>
<feature type="transmembrane region" description="Helical" evidence="8">
    <location>
        <begin position="73"/>
        <end position="93"/>
    </location>
</feature>
<accession>A0A5S3WR71</accession>
<keyword evidence="6 8" id="KW-1133">Transmembrane helix</keyword>
<dbReference type="OrthoDB" id="369870at2"/>
<feature type="transmembrane region" description="Helical" evidence="8">
    <location>
        <begin position="105"/>
        <end position="122"/>
    </location>
</feature>
<dbReference type="PANTHER" id="PTHR22911">
    <property type="entry name" value="ACYL-MALONYL CONDENSING ENZYME-RELATED"/>
    <property type="match status" value="1"/>
</dbReference>
<sequence>MGASSETKQGYTFAVLAFLMWGLAPIYFKSLDQVDALEILIHRVVWSVLFIALIIAIKLNWSKVMTVLRQPKLMLMLTLTALLLGFNWGLFIWSVNNGHMLDASLGYYINPLLNVLLGMLFLQERLRPRQQFAVGLAFVGVVLQLVSFGSFPVIAFSLAGSFAIYGLLRKTMAVESLPGLLIEAVILLPIALGYWWWLTPSETSNMMLNDWHTNLLLISAGVVTTLPLLCFTAAAKRIPYSTLGFFQYIGPSLMFILAVVFYGEVFSAERVLTFAFIWSALALFSFDSYRTGKAQRRLATS</sequence>
<dbReference type="Pfam" id="PF00892">
    <property type="entry name" value="EamA"/>
    <property type="match status" value="1"/>
</dbReference>
<dbReference type="AlphaFoldDB" id="A0A5S3WR71"/>
<dbReference type="InterPro" id="IPR000620">
    <property type="entry name" value="EamA_dom"/>
</dbReference>
<feature type="transmembrane region" description="Helical" evidence="8">
    <location>
        <begin position="180"/>
        <end position="199"/>
    </location>
</feature>
<reference evidence="11" key="2">
    <citation type="submission" date="2019-06" db="EMBL/GenBank/DDBJ databases">
        <title>Co-occurence of chitin degradation, pigmentation and bioactivity in marine Pseudoalteromonas.</title>
        <authorList>
            <person name="Sonnenschein E.C."/>
            <person name="Bech P.K."/>
        </authorList>
    </citation>
    <scope>NUCLEOTIDE SEQUENCE [LARGE SCALE GENOMIC DNA]</scope>
    <source>
        <strain evidence="11">S2676</strain>
    </source>
</reference>
<dbReference type="InterPro" id="IPR037185">
    <property type="entry name" value="EmrE-like"/>
</dbReference>
<feature type="transmembrane region" description="Helical" evidence="8">
    <location>
        <begin position="211"/>
        <end position="233"/>
    </location>
</feature>
<evidence type="ECO:0000256" key="1">
    <source>
        <dbReference type="ARBA" id="ARBA00004651"/>
    </source>
</evidence>
<evidence type="ECO:0000256" key="4">
    <source>
        <dbReference type="ARBA" id="ARBA00022475"/>
    </source>
</evidence>
<evidence type="ECO:0000256" key="6">
    <source>
        <dbReference type="ARBA" id="ARBA00022989"/>
    </source>
</evidence>
<evidence type="ECO:0000256" key="7">
    <source>
        <dbReference type="ARBA" id="ARBA00023136"/>
    </source>
</evidence>
<evidence type="ECO:0000256" key="8">
    <source>
        <dbReference type="SAM" id="Phobius"/>
    </source>
</evidence>
<evidence type="ECO:0000313" key="10">
    <source>
        <dbReference type="EMBL" id="TMP31327.1"/>
    </source>
</evidence>
<name>A0A5S3WR71_9GAMM</name>
<feature type="transmembrane region" description="Helical" evidence="8">
    <location>
        <begin position="245"/>
        <end position="265"/>
    </location>
</feature>
<reference evidence="10 11" key="1">
    <citation type="submission" date="2018-01" db="EMBL/GenBank/DDBJ databases">
        <authorList>
            <person name="Paulsen S."/>
            <person name="Gram L.K."/>
        </authorList>
    </citation>
    <scope>NUCLEOTIDE SEQUENCE [LARGE SCALE GENOMIC DNA]</scope>
    <source>
        <strain evidence="10 11">S2676</strain>
    </source>
</reference>
<protein>
    <submittedName>
        <fullName evidence="10">EamA family transporter RarD</fullName>
    </submittedName>
</protein>
<dbReference type="EMBL" id="PNCI01000008">
    <property type="protein sequence ID" value="TMP31327.1"/>
    <property type="molecule type" value="Genomic_DNA"/>
</dbReference>
<feature type="domain" description="EamA" evidence="9">
    <location>
        <begin position="10"/>
        <end position="143"/>
    </location>
</feature>
<dbReference type="Proteomes" id="UP000310249">
    <property type="component" value="Unassembled WGS sequence"/>
</dbReference>
<dbReference type="GO" id="GO:0005886">
    <property type="term" value="C:plasma membrane"/>
    <property type="evidence" value="ECO:0007669"/>
    <property type="project" value="UniProtKB-SubCell"/>
</dbReference>
<evidence type="ECO:0000313" key="11">
    <source>
        <dbReference type="Proteomes" id="UP000310249"/>
    </source>
</evidence>
<feature type="transmembrane region" description="Helical" evidence="8">
    <location>
        <begin position="40"/>
        <end position="61"/>
    </location>
</feature>
<evidence type="ECO:0000256" key="5">
    <source>
        <dbReference type="ARBA" id="ARBA00022692"/>
    </source>
</evidence>
<dbReference type="NCBIfam" id="TIGR00688">
    <property type="entry name" value="rarD"/>
    <property type="match status" value="1"/>
</dbReference>
<feature type="transmembrane region" description="Helical" evidence="8">
    <location>
        <begin position="12"/>
        <end position="28"/>
    </location>
</feature>
<dbReference type="InterPro" id="IPR004626">
    <property type="entry name" value="RarD"/>
</dbReference>
<evidence type="ECO:0000256" key="2">
    <source>
        <dbReference type="ARBA" id="ARBA00007362"/>
    </source>
</evidence>
<comment type="caution">
    <text evidence="10">The sequence shown here is derived from an EMBL/GenBank/DDBJ whole genome shotgun (WGS) entry which is preliminary data.</text>
</comment>
<keyword evidence="5 8" id="KW-0812">Transmembrane</keyword>
<dbReference type="PANTHER" id="PTHR22911:SF137">
    <property type="entry name" value="SOLUTE CARRIER FAMILY 35 MEMBER G2-RELATED"/>
    <property type="match status" value="1"/>
</dbReference>
<evidence type="ECO:0000256" key="3">
    <source>
        <dbReference type="ARBA" id="ARBA00022448"/>
    </source>
</evidence>
<keyword evidence="3" id="KW-0813">Transport</keyword>
<dbReference type="RefSeq" id="WP_138551368.1">
    <property type="nucleotide sequence ID" value="NZ_PNCH01000021.1"/>
</dbReference>
<evidence type="ECO:0000259" key="9">
    <source>
        <dbReference type="Pfam" id="PF00892"/>
    </source>
</evidence>